<evidence type="ECO:0000313" key="4">
    <source>
        <dbReference type="Proteomes" id="UP001372338"/>
    </source>
</evidence>
<comment type="caution">
    <text evidence="3">The sequence shown here is derived from an EMBL/GenBank/DDBJ whole genome shotgun (WGS) entry which is preliminary data.</text>
</comment>
<proteinExistence type="predicted"/>
<feature type="compositionally biased region" description="Basic residues" evidence="1">
    <location>
        <begin position="145"/>
        <end position="154"/>
    </location>
</feature>
<gene>
    <name evidence="3" type="ORF">RIF29_30953</name>
</gene>
<dbReference type="Pfam" id="PF26055">
    <property type="entry name" value="Mtase_EDM2"/>
    <property type="match status" value="1"/>
</dbReference>
<keyword evidence="4" id="KW-1185">Reference proteome</keyword>
<feature type="compositionally biased region" description="Basic and acidic residues" evidence="1">
    <location>
        <begin position="107"/>
        <end position="140"/>
    </location>
</feature>
<organism evidence="3 4">
    <name type="scientific">Crotalaria pallida</name>
    <name type="common">Smooth rattlebox</name>
    <name type="synonym">Crotalaria striata</name>
    <dbReference type="NCBI Taxonomy" id="3830"/>
    <lineage>
        <taxon>Eukaryota</taxon>
        <taxon>Viridiplantae</taxon>
        <taxon>Streptophyta</taxon>
        <taxon>Embryophyta</taxon>
        <taxon>Tracheophyta</taxon>
        <taxon>Spermatophyta</taxon>
        <taxon>Magnoliopsida</taxon>
        <taxon>eudicotyledons</taxon>
        <taxon>Gunneridae</taxon>
        <taxon>Pentapetalae</taxon>
        <taxon>rosids</taxon>
        <taxon>fabids</taxon>
        <taxon>Fabales</taxon>
        <taxon>Fabaceae</taxon>
        <taxon>Papilionoideae</taxon>
        <taxon>50 kb inversion clade</taxon>
        <taxon>genistoids sensu lato</taxon>
        <taxon>core genistoids</taxon>
        <taxon>Crotalarieae</taxon>
        <taxon>Crotalaria</taxon>
    </lineage>
</organism>
<dbReference type="PANTHER" id="PTHR46235">
    <property type="entry name" value="PHD FINGER-CONTAINING PROTEIN DDB_G0268158"/>
    <property type="match status" value="1"/>
</dbReference>
<dbReference type="EMBL" id="JAYWIO010000006">
    <property type="protein sequence ID" value="KAK7257173.1"/>
    <property type="molecule type" value="Genomic_DNA"/>
</dbReference>
<sequence length="299" mass="33444">MLDQGQMRKRYHHGVNVCLLESFYLPGSVDVNDKQKEQWYAKPHVLSLWSRRDWTTRHKVIAREQSHLSSQPEVIKMDTETLPTDHDRNGNNGDKLMLSHDLLESTDNKKDQASMDEGKKINSHHRNVDQQSKEEPEHTISKSGKTSRKRKHRTERNDGRGPGLVSPAKRQAVNEIMEGGPDHSYPNPNNGRSSVEGSQPPPVICSNVEAGDGKVGPSVVEGVDSWGLAAAVSRWFCAGASAVRCVVAMKKVRWAGAVLWALCCAVGGAEKREEEMRMQGKRKSRRPLRSEEEPPATEE</sequence>
<evidence type="ECO:0000259" key="2">
    <source>
        <dbReference type="Pfam" id="PF26055"/>
    </source>
</evidence>
<accession>A0AAN9EH54</accession>
<evidence type="ECO:0000256" key="1">
    <source>
        <dbReference type="SAM" id="MobiDB-lite"/>
    </source>
</evidence>
<protein>
    <recommendedName>
        <fullName evidence="2">DM2 domain-containing protein</fullName>
    </recommendedName>
</protein>
<dbReference type="AlphaFoldDB" id="A0AAN9EH54"/>
<reference evidence="3 4" key="1">
    <citation type="submission" date="2024-01" db="EMBL/GenBank/DDBJ databases">
        <title>The genomes of 5 underutilized Papilionoideae crops provide insights into root nodulation and disease resistanc.</title>
        <authorList>
            <person name="Yuan L."/>
        </authorList>
    </citation>
    <scope>NUCLEOTIDE SEQUENCE [LARGE SCALE GENOMIC DNA]</scope>
    <source>
        <strain evidence="3">ZHUSHIDOU_FW_LH</strain>
        <tissue evidence="3">Leaf</tissue>
    </source>
</reference>
<name>A0AAN9EH54_CROPI</name>
<dbReference type="Proteomes" id="UP001372338">
    <property type="component" value="Unassembled WGS sequence"/>
</dbReference>
<feature type="region of interest" description="Disordered" evidence="1">
    <location>
        <begin position="271"/>
        <end position="299"/>
    </location>
</feature>
<feature type="compositionally biased region" description="Polar residues" evidence="1">
    <location>
        <begin position="186"/>
        <end position="197"/>
    </location>
</feature>
<dbReference type="PANTHER" id="PTHR46235:SF3">
    <property type="entry name" value="PHD FINGER-CONTAINING PROTEIN DDB_G0268158"/>
    <property type="match status" value="1"/>
</dbReference>
<dbReference type="InterPro" id="IPR058939">
    <property type="entry name" value="Mtase_EDM2"/>
</dbReference>
<evidence type="ECO:0000313" key="3">
    <source>
        <dbReference type="EMBL" id="KAK7257173.1"/>
    </source>
</evidence>
<feature type="domain" description="DM2" evidence="2">
    <location>
        <begin position="20"/>
        <end position="62"/>
    </location>
</feature>
<feature type="region of interest" description="Disordered" evidence="1">
    <location>
        <begin position="107"/>
        <end position="202"/>
    </location>
</feature>